<evidence type="ECO:0000313" key="5">
    <source>
        <dbReference type="Proteomes" id="UP000580839"/>
    </source>
</evidence>
<dbReference type="InterPro" id="IPR000551">
    <property type="entry name" value="MerR-type_HTH_dom"/>
</dbReference>
<dbReference type="GO" id="GO:0046872">
    <property type="term" value="F:metal ion binding"/>
    <property type="evidence" value="ECO:0007669"/>
    <property type="project" value="InterPro"/>
</dbReference>
<evidence type="ECO:0000259" key="2">
    <source>
        <dbReference type="PROSITE" id="PS50937"/>
    </source>
</evidence>
<dbReference type="EMBL" id="JABFRW010000008">
    <property type="protein sequence ID" value="NOT32691.1"/>
    <property type="molecule type" value="Genomic_DNA"/>
</dbReference>
<dbReference type="GO" id="GO:0003700">
    <property type="term" value="F:DNA-binding transcription factor activity"/>
    <property type="evidence" value="ECO:0007669"/>
    <property type="project" value="InterPro"/>
</dbReference>
<dbReference type="InterPro" id="IPR003759">
    <property type="entry name" value="Cbl-bd_cap"/>
</dbReference>
<dbReference type="Gene3D" id="1.10.1240.10">
    <property type="entry name" value="Methionine synthase domain"/>
    <property type="match status" value="1"/>
</dbReference>
<protein>
    <submittedName>
        <fullName evidence="4">MerR family transcriptional regulator</fullName>
    </submittedName>
</protein>
<dbReference type="InterPro" id="IPR036594">
    <property type="entry name" value="Meth_synthase_dom"/>
</dbReference>
<proteinExistence type="predicted"/>
<dbReference type="SUPFAM" id="SSF52242">
    <property type="entry name" value="Cobalamin (vitamin B12)-binding domain"/>
    <property type="match status" value="1"/>
</dbReference>
<dbReference type="CDD" id="cd01104">
    <property type="entry name" value="HTH_MlrA-CarA"/>
    <property type="match status" value="1"/>
</dbReference>
<dbReference type="Pfam" id="PF13411">
    <property type="entry name" value="MerR_1"/>
    <property type="match status" value="1"/>
</dbReference>
<dbReference type="GO" id="GO:0003677">
    <property type="term" value="F:DNA binding"/>
    <property type="evidence" value="ECO:0007669"/>
    <property type="project" value="UniProtKB-KW"/>
</dbReference>
<dbReference type="Pfam" id="PF02607">
    <property type="entry name" value="B12-binding_2"/>
    <property type="match status" value="1"/>
</dbReference>
<keyword evidence="1" id="KW-0238">DNA-binding</keyword>
<dbReference type="Pfam" id="PF02310">
    <property type="entry name" value="B12-binding"/>
    <property type="match status" value="1"/>
</dbReference>
<dbReference type="Gene3D" id="1.10.1660.10">
    <property type="match status" value="1"/>
</dbReference>
<accession>A0A849SDY1</accession>
<dbReference type="PROSITE" id="PS50937">
    <property type="entry name" value="HTH_MERR_2"/>
    <property type="match status" value="1"/>
</dbReference>
<dbReference type="PROSITE" id="PS51332">
    <property type="entry name" value="B12_BINDING"/>
    <property type="match status" value="1"/>
</dbReference>
<dbReference type="SMART" id="SM00422">
    <property type="entry name" value="HTH_MERR"/>
    <property type="match status" value="1"/>
</dbReference>
<dbReference type="PANTHER" id="PTHR30204">
    <property type="entry name" value="REDOX-CYCLING DRUG-SENSING TRANSCRIPTIONAL ACTIVATOR SOXR"/>
    <property type="match status" value="1"/>
</dbReference>
<dbReference type="InterPro" id="IPR036724">
    <property type="entry name" value="Cobalamin-bd_sf"/>
</dbReference>
<evidence type="ECO:0000259" key="3">
    <source>
        <dbReference type="PROSITE" id="PS51332"/>
    </source>
</evidence>
<dbReference type="Proteomes" id="UP000580839">
    <property type="component" value="Unassembled WGS sequence"/>
</dbReference>
<organism evidence="4 5">
    <name type="scientific">Eiseniibacteriota bacterium</name>
    <dbReference type="NCBI Taxonomy" id="2212470"/>
    <lineage>
        <taxon>Bacteria</taxon>
        <taxon>Candidatus Eiseniibacteriota</taxon>
    </lineage>
</organism>
<feature type="domain" description="B12-binding" evidence="3">
    <location>
        <begin position="195"/>
        <end position="309"/>
    </location>
</feature>
<evidence type="ECO:0000256" key="1">
    <source>
        <dbReference type="ARBA" id="ARBA00023125"/>
    </source>
</evidence>
<dbReference type="InterPro" id="IPR009061">
    <property type="entry name" value="DNA-bd_dom_put_sf"/>
</dbReference>
<dbReference type="Gene3D" id="3.40.50.280">
    <property type="entry name" value="Cobalamin-binding domain"/>
    <property type="match status" value="1"/>
</dbReference>
<sequence>MKPKPSRGDAKTLSIGALSRATQIPAETLRTWERRYGSPIPERKPSGHRLYSATQVERLRRVTRLLALGHRPGDILGLPSDELDRMLSIADPEEAATPDQRSIEFGRESLARSLAAALKAASDLDREALVRELRASWVRLGPLRFLEDFAGPFMSEIGMAWRSKALEVRHEHFASACLSGFLREVREPFDHTARGPRLAVATLSSDTHEGGLLMLSTLLAYRGYRVLYLGCDNPVEQIAAAATTRGIEIVAISISAAAPRRRTSAAVGRLRRMLPHRMPLWIGGAGAPVPPKGVERFENLEALDARLTG</sequence>
<dbReference type="AlphaFoldDB" id="A0A849SDY1"/>
<dbReference type="PANTHER" id="PTHR30204:SF97">
    <property type="entry name" value="MERR FAMILY REGULATORY PROTEIN"/>
    <property type="match status" value="1"/>
</dbReference>
<comment type="caution">
    <text evidence="4">The sequence shown here is derived from an EMBL/GenBank/DDBJ whole genome shotgun (WGS) entry which is preliminary data.</text>
</comment>
<dbReference type="InterPro" id="IPR047057">
    <property type="entry name" value="MerR_fam"/>
</dbReference>
<dbReference type="GO" id="GO:0031419">
    <property type="term" value="F:cobalamin binding"/>
    <property type="evidence" value="ECO:0007669"/>
    <property type="project" value="InterPro"/>
</dbReference>
<reference evidence="4 5" key="1">
    <citation type="submission" date="2020-04" db="EMBL/GenBank/DDBJ databases">
        <title>Metagenomic profiling of ammonia- and methane-oxidizing microorganisms in a Dutch drinking water treatment plant.</title>
        <authorList>
            <person name="Poghosyan L."/>
            <person name="Leucker S."/>
        </authorList>
    </citation>
    <scope>NUCLEOTIDE SEQUENCE [LARGE SCALE GENOMIC DNA]</scope>
    <source>
        <strain evidence="4">S-RSF-IL-03</strain>
    </source>
</reference>
<name>A0A849SDY1_UNCEI</name>
<evidence type="ECO:0000313" key="4">
    <source>
        <dbReference type="EMBL" id="NOT32691.1"/>
    </source>
</evidence>
<dbReference type="SUPFAM" id="SSF46955">
    <property type="entry name" value="Putative DNA-binding domain"/>
    <property type="match status" value="1"/>
</dbReference>
<feature type="domain" description="HTH merR-type" evidence="2">
    <location>
        <begin position="12"/>
        <end position="69"/>
    </location>
</feature>
<gene>
    <name evidence="4" type="ORF">HOP12_00810</name>
</gene>
<dbReference type="InterPro" id="IPR006158">
    <property type="entry name" value="Cobalamin-bd"/>
</dbReference>